<evidence type="ECO:0000256" key="3">
    <source>
        <dbReference type="ARBA" id="ARBA00022792"/>
    </source>
</evidence>
<comment type="subcellular location">
    <subcellularLocation>
        <location evidence="1">Mitochondrion inner membrane</location>
        <topology evidence="1">Single-pass membrane protein</topology>
    </subcellularLocation>
</comment>
<keyword evidence="6 8" id="KW-0472">Membrane</keyword>
<name>A0ABM1J9I4_POLDO</name>
<sequence length="350" mass="40609">MHKAISRILFYEKHSSICFSYNSMQRYVTQIENNDDKKGKVSNLKKYWLDKYVNYIKSYEATLSKNFPKTMGLYRMFVYGTQNYISDLKVYLVILKKHSLDGLDSLTRDEIQLAHSIHKDVIKAAPVILISLIPFTNYAIIPLAYFFPRQMLTHHFWTPEQKIDFTLYYYSQRFKYSRPLFHCMESKANHINDQILKTKWSGIIACLGSGGQPTVESMVSCIALFASSPYSLDTLESKHMNKLLGIHELSVWKPFRKQRLKERGLLIKRMDDAIIKEGGVNTMSVESLSWAVSFRGLNSVNMSTESMKDWLEQWILLSTSVDNSTLSLLLHGPILLAYNHINNLKLLYNK</sequence>
<dbReference type="Proteomes" id="UP000694924">
    <property type="component" value="Unplaced"/>
</dbReference>
<dbReference type="PROSITE" id="PS51758">
    <property type="entry name" value="LETM1_RBD"/>
    <property type="match status" value="1"/>
</dbReference>
<evidence type="ECO:0000256" key="8">
    <source>
        <dbReference type="SAM" id="Phobius"/>
    </source>
</evidence>
<gene>
    <name evidence="11" type="primary">LOC107073144</name>
</gene>
<evidence type="ECO:0000256" key="7">
    <source>
        <dbReference type="PROSITE-ProRule" id="PRU01094"/>
    </source>
</evidence>
<evidence type="ECO:0000256" key="5">
    <source>
        <dbReference type="ARBA" id="ARBA00023128"/>
    </source>
</evidence>
<proteinExistence type="predicted"/>
<feature type="domain" description="Letm1 RBD" evidence="9">
    <location>
        <begin position="173"/>
        <end position="350"/>
    </location>
</feature>
<evidence type="ECO:0000256" key="4">
    <source>
        <dbReference type="ARBA" id="ARBA00022989"/>
    </source>
</evidence>
<keyword evidence="10" id="KW-1185">Reference proteome</keyword>
<dbReference type="InterPro" id="IPR033122">
    <property type="entry name" value="LETM1-like_RBD"/>
</dbReference>
<evidence type="ECO:0000313" key="11">
    <source>
        <dbReference type="RefSeq" id="XP_015189122.1"/>
    </source>
</evidence>
<dbReference type="Pfam" id="PF07766">
    <property type="entry name" value="LETM1_RBD"/>
    <property type="match status" value="1"/>
</dbReference>
<reference evidence="11" key="1">
    <citation type="submission" date="2025-08" db="UniProtKB">
        <authorList>
            <consortium name="RefSeq"/>
        </authorList>
    </citation>
    <scope>IDENTIFICATION</scope>
    <source>
        <tissue evidence="11">Whole body</tissue>
    </source>
</reference>
<dbReference type="InterPro" id="IPR044202">
    <property type="entry name" value="LETM1/MDM38-like"/>
</dbReference>
<keyword evidence="5 7" id="KW-0496">Mitochondrion</keyword>
<protein>
    <submittedName>
        <fullName evidence="11">LETM1 domain-containing protein 1</fullName>
    </submittedName>
</protein>
<evidence type="ECO:0000259" key="9">
    <source>
        <dbReference type="PROSITE" id="PS51758"/>
    </source>
</evidence>
<accession>A0ABM1J9I4</accession>
<dbReference type="GeneID" id="107073144"/>
<evidence type="ECO:0000256" key="6">
    <source>
        <dbReference type="ARBA" id="ARBA00023136"/>
    </source>
</evidence>
<evidence type="ECO:0000313" key="10">
    <source>
        <dbReference type="Proteomes" id="UP000694924"/>
    </source>
</evidence>
<dbReference type="PANTHER" id="PTHR14009">
    <property type="entry name" value="LEUCINE ZIPPER-EF-HAND CONTAINING TRANSMEMBRANE PROTEIN"/>
    <property type="match status" value="1"/>
</dbReference>
<evidence type="ECO:0000256" key="1">
    <source>
        <dbReference type="ARBA" id="ARBA00004434"/>
    </source>
</evidence>
<feature type="transmembrane region" description="Helical" evidence="8">
    <location>
        <begin position="127"/>
        <end position="147"/>
    </location>
</feature>
<dbReference type="RefSeq" id="XP_015189122.1">
    <property type="nucleotide sequence ID" value="XM_015333636.1"/>
</dbReference>
<keyword evidence="4 8" id="KW-1133">Transmembrane helix</keyword>
<dbReference type="PANTHER" id="PTHR14009:SF13">
    <property type="entry name" value="LETM1 DOMAIN-CONTAINING PROTEIN 1"/>
    <property type="match status" value="1"/>
</dbReference>
<organism evidence="10 11">
    <name type="scientific">Polistes dominula</name>
    <name type="common">European paper wasp</name>
    <name type="synonym">Vespa dominula</name>
    <dbReference type="NCBI Taxonomy" id="743375"/>
    <lineage>
        <taxon>Eukaryota</taxon>
        <taxon>Metazoa</taxon>
        <taxon>Ecdysozoa</taxon>
        <taxon>Arthropoda</taxon>
        <taxon>Hexapoda</taxon>
        <taxon>Insecta</taxon>
        <taxon>Pterygota</taxon>
        <taxon>Neoptera</taxon>
        <taxon>Endopterygota</taxon>
        <taxon>Hymenoptera</taxon>
        <taxon>Apocrita</taxon>
        <taxon>Aculeata</taxon>
        <taxon>Vespoidea</taxon>
        <taxon>Vespidae</taxon>
        <taxon>Polistinae</taxon>
        <taxon>Polistini</taxon>
        <taxon>Polistes</taxon>
    </lineage>
</organism>
<keyword evidence="3" id="KW-0999">Mitochondrion inner membrane</keyword>
<evidence type="ECO:0000256" key="2">
    <source>
        <dbReference type="ARBA" id="ARBA00022692"/>
    </source>
</evidence>
<keyword evidence="2 8" id="KW-0812">Transmembrane</keyword>